<dbReference type="Pfam" id="PF20256">
    <property type="entry name" value="MoCoBD_2"/>
    <property type="match status" value="1"/>
</dbReference>
<evidence type="ECO:0000256" key="2">
    <source>
        <dbReference type="ARBA" id="ARBA00023002"/>
    </source>
</evidence>
<sequence length="767" mass="80411">MGQFGMGQPVRRVEDVRLVTGAGRYTDDIAPANTAAALVVRSPYAHAHIRAIDTSGAMAVEGALAVYTAADIAHLGTIPSPIDIPGPGGRPMARPLRPLLAREKVVHVGEAVAFVVAETVEAARDMAEALFVDYDDLPAVADMRVAISGSAAQIHEGAPDNISFVWTLGDKPKTEAAFAKARHVVEVDIVNQRLVSSAMEPRNAIGEWDGTRFTLTTTSQGVHGLQKTFATIMGVEPAKMRVMTPDVGGGFGTKLFPYPEHGLVLHAAKELGRPVKWIGERPDSFLGDAHGRDNLTAARLALDENGRILGLDIDTLANLGALISPYGPFVATMAGCGMLCGVYDIPAAHVHVTGVFTNTVPVDAYRGAGRPEAAYVIERLMDEAAVQIGLSPAEIRRRNFIRPEQMPYTTALEQTYDSGEFQQNLEDALVRGDAAGFEARRAQSAAKGKLRGIGLSTYIEACAGGSAEVARLVVNDTGKITILIGTQSNGQGHETAYAQLAADRLGLTPDDIEVVQGDTDRIATGGGTGGSRSVPVGGASVDQASVGLIEKGKQLAAHYLEAAAADIEFADARFTIAGTDRSISWVDVAARAAGGDLPDGDKGFEASSSFKPPASTYPNGCHLVEVEIDPETGGTEVLRYTIVDDFGTIVNPLLLAGQVHGGVAQGLGQALMESIVYDENGQLLTGSFTDYAMPRADDLPHIDFTTNSVPCTTNPLGVKGAGEAGTIGATPAVMNAVMDALRSKGVQNLHMPATPAKVWQALQSAAA</sequence>
<name>A0ABW5DN50_9PROT</name>
<keyword evidence="1" id="KW-0500">Molybdenum</keyword>
<dbReference type="Gene3D" id="3.90.1170.50">
    <property type="entry name" value="Aldehyde oxidase/xanthine dehydrogenase, a/b hammerhead"/>
    <property type="match status" value="1"/>
</dbReference>
<dbReference type="Pfam" id="PF02738">
    <property type="entry name" value="MoCoBD_1"/>
    <property type="match status" value="1"/>
</dbReference>
<proteinExistence type="predicted"/>
<keyword evidence="2" id="KW-0560">Oxidoreductase</keyword>
<dbReference type="PANTHER" id="PTHR11908:SF132">
    <property type="entry name" value="ALDEHYDE OXIDASE 1-RELATED"/>
    <property type="match status" value="1"/>
</dbReference>
<dbReference type="RefSeq" id="WP_379875433.1">
    <property type="nucleotide sequence ID" value="NZ_JBHUIP010000004.1"/>
</dbReference>
<dbReference type="InterPro" id="IPR008274">
    <property type="entry name" value="AldOxase/xan_DH_MoCoBD1"/>
</dbReference>
<dbReference type="InterPro" id="IPR000674">
    <property type="entry name" value="Ald_Oxase/Xan_DH_a/b"/>
</dbReference>
<gene>
    <name evidence="4" type="ORF">ACFSM5_06190</name>
</gene>
<keyword evidence="5" id="KW-1185">Reference proteome</keyword>
<dbReference type="SUPFAM" id="SSF56003">
    <property type="entry name" value="Molybdenum cofactor-binding domain"/>
    <property type="match status" value="1"/>
</dbReference>
<dbReference type="InterPro" id="IPR037165">
    <property type="entry name" value="AldOxase/xan_DH_Mopterin-bd_sf"/>
</dbReference>
<dbReference type="InterPro" id="IPR036856">
    <property type="entry name" value="Ald_Oxase/Xan_DH_a/b_sf"/>
</dbReference>
<organism evidence="4 5">
    <name type="scientific">Lacibacterium aquatile</name>
    <dbReference type="NCBI Taxonomy" id="1168082"/>
    <lineage>
        <taxon>Bacteria</taxon>
        <taxon>Pseudomonadati</taxon>
        <taxon>Pseudomonadota</taxon>
        <taxon>Alphaproteobacteria</taxon>
        <taxon>Rhodospirillales</taxon>
        <taxon>Rhodospirillaceae</taxon>
    </lineage>
</organism>
<feature type="domain" description="Aldehyde oxidase/xanthine dehydrogenase a/b hammerhead" evidence="3">
    <location>
        <begin position="20"/>
        <end position="138"/>
    </location>
</feature>
<dbReference type="Gene3D" id="3.30.365.10">
    <property type="entry name" value="Aldehyde oxidase/xanthine dehydrogenase, molybdopterin binding domain"/>
    <property type="match status" value="4"/>
</dbReference>
<accession>A0ABW5DN50</accession>
<protein>
    <submittedName>
        <fullName evidence="4">Xanthine dehydrogenase family protein molybdopterin-binding subunit</fullName>
    </submittedName>
</protein>
<comment type="caution">
    <text evidence="4">The sequence shown here is derived from an EMBL/GenBank/DDBJ whole genome shotgun (WGS) entry which is preliminary data.</text>
</comment>
<dbReference type="SMART" id="SM01008">
    <property type="entry name" value="Ald_Xan_dh_C"/>
    <property type="match status" value="1"/>
</dbReference>
<evidence type="ECO:0000313" key="4">
    <source>
        <dbReference type="EMBL" id="MFD2262472.1"/>
    </source>
</evidence>
<dbReference type="EMBL" id="JBHUIP010000004">
    <property type="protein sequence ID" value="MFD2262472.1"/>
    <property type="molecule type" value="Genomic_DNA"/>
</dbReference>
<evidence type="ECO:0000313" key="5">
    <source>
        <dbReference type="Proteomes" id="UP001597295"/>
    </source>
</evidence>
<reference evidence="5" key="1">
    <citation type="journal article" date="2019" name="Int. J. Syst. Evol. Microbiol.">
        <title>The Global Catalogue of Microorganisms (GCM) 10K type strain sequencing project: providing services to taxonomists for standard genome sequencing and annotation.</title>
        <authorList>
            <consortium name="The Broad Institute Genomics Platform"/>
            <consortium name="The Broad Institute Genome Sequencing Center for Infectious Disease"/>
            <person name="Wu L."/>
            <person name="Ma J."/>
        </authorList>
    </citation>
    <scope>NUCLEOTIDE SEQUENCE [LARGE SCALE GENOMIC DNA]</scope>
    <source>
        <strain evidence="5">CGMCC 1.19062</strain>
    </source>
</reference>
<dbReference type="InterPro" id="IPR046867">
    <property type="entry name" value="AldOxase/xan_DH_MoCoBD2"/>
</dbReference>
<dbReference type="Proteomes" id="UP001597295">
    <property type="component" value="Unassembled WGS sequence"/>
</dbReference>
<evidence type="ECO:0000259" key="3">
    <source>
        <dbReference type="SMART" id="SM01008"/>
    </source>
</evidence>
<evidence type="ECO:0000256" key="1">
    <source>
        <dbReference type="ARBA" id="ARBA00022505"/>
    </source>
</evidence>
<dbReference type="SUPFAM" id="SSF54665">
    <property type="entry name" value="CO dehydrogenase molybdoprotein N-domain-like"/>
    <property type="match status" value="1"/>
</dbReference>
<dbReference type="Pfam" id="PF01315">
    <property type="entry name" value="Ald_Xan_dh_C"/>
    <property type="match status" value="1"/>
</dbReference>
<dbReference type="InterPro" id="IPR016208">
    <property type="entry name" value="Ald_Oxase/xanthine_DH-like"/>
</dbReference>
<dbReference type="PANTHER" id="PTHR11908">
    <property type="entry name" value="XANTHINE DEHYDROGENASE"/>
    <property type="match status" value="1"/>
</dbReference>